<dbReference type="EMBL" id="JAPDNT010000024">
    <property type="protein sequence ID" value="MCW3476816.1"/>
    <property type="molecule type" value="Genomic_DNA"/>
</dbReference>
<dbReference type="InterPro" id="IPR009781">
    <property type="entry name" value="DUF1345"/>
</dbReference>
<keyword evidence="1" id="KW-0812">Transmembrane</keyword>
<gene>
    <name evidence="2" type="ORF">OL599_19805</name>
</gene>
<dbReference type="Pfam" id="PF07077">
    <property type="entry name" value="DUF1345"/>
    <property type="match status" value="1"/>
</dbReference>
<keyword evidence="1" id="KW-1133">Transmembrane helix</keyword>
<name>A0AA41YQE5_9PROT</name>
<sequence>MRVLWRMVSARRRLFTGVLCGLVAGALLPAAILPLTRGILAWDIGCVVFLALAARMFTSEPVHQIARHAAREEEGEWTIFWMTVGAAIVSFAAIVGEFTVSKDVSPEQRGLHVALVAVTLLVSWLMTHTLFALRYAHEYYETLPGGAGVARGLEFPGGDAPDYWDFFYFALVLGMTFQVSDVTIHSRKLRRLAAAHGLLGFVFNTVILALSVNIGASLL</sequence>
<evidence type="ECO:0000313" key="2">
    <source>
        <dbReference type="EMBL" id="MCW3476816.1"/>
    </source>
</evidence>
<comment type="caution">
    <text evidence="2">The sequence shown here is derived from an EMBL/GenBank/DDBJ whole genome shotgun (WGS) entry which is preliminary data.</text>
</comment>
<feature type="transmembrane region" description="Helical" evidence="1">
    <location>
        <begin position="40"/>
        <end position="58"/>
    </location>
</feature>
<evidence type="ECO:0000313" key="3">
    <source>
        <dbReference type="Proteomes" id="UP001165679"/>
    </source>
</evidence>
<reference evidence="2" key="1">
    <citation type="submission" date="2022-09" db="EMBL/GenBank/DDBJ databases">
        <title>Rhodovastum sp. nov. RN2-1 isolated from soil in Seongnam, South Korea.</title>
        <authorList>
            <person name="Le N.T."/>
        </authorList>
    </citation>
    <scope>NUCLEOTIDE SEQUENCE</scope>
    <source>
        <strain evidence="2">RN2-1</strain>
    </source>
</reference>
<proteinExistence type="predicted"/>
<feature type="transmembrane region" description="Helical" evidence="1">
    <location>
        <begin position="193"/>
        <end position="216"/>
    </location>
</feature>
<accession>A0AA41YQE5</accession>
<keyword evidence="1" id="KW-0472">Membrane</keyword>
<dbReference type="AlphaFoldDB" id="A0AA41YQE5"/>
<dbReference type="Proteomes" id="UP001165679">
    <property type="component" value="Unassembled WGS sequence"/>
</dbReference>
<reference evidence="2" key="2">
    <citation type="submission" date="2022-10" db="EMBL/GenBank/DDBJ databases">
        <authorList>
            <person name="Trinh H.N."/>
        </authorList>
    </citation>
    <scope>NUCLEOTIDE SEQUENCE</scope>
    <source>
        <strain evidence="2">RN2-1</strain>
    </source>
</reference>
<protein>
    <submittedName>
        <fullName evidence="2">DUF1345 domain-containing protein</fullName>
    </submittedName>
</protein>
<evidence type="ECO:0000256" key="1">
    <source>
        <dbReference type="SAM" id="Phobius"/>
    </source>
</evidence>
<keyword evidence="3" id="KW-1185">Reference proteome</keyword>
<feature type="transmembrane region" description="Helical" evidence="1">
    <location>
        <begin position="79"/>
        <end position="99"/>
    </location>
</feature>
<feature type="transmembrane region" description="Helical" evidence="1">
    <location>
        <begin position="111"/>
        <end position="133"/>
    </location>
</feature>
<organism evidence="2 3">
    <name type="scientific">Limobrevibacterium gyesilva</name>
    <dbReference type="NCBI Taxonomy" id="2991712"/>
    <lineage>
        <taxon>Bacteria</taxon>
        <taxon>Pseudomonadati</taxon>
        <taxon>Pseudomonadota</taxon>
        <taxon>Alphaproteobacteria</taxon>
        <taxon>Acetobacterales</taxon>
        <taxon>Acetobacteraceae</taxon>
        <taxon>Limobrevibacterium</taxon>
    </lineage>
</organism>